<comment type="caution">
    <text evidence="3">The sequence shown here is derived from an EMBL/GenBank/DDBJ whole genome shotgun (WGS) entry which is preliminary data.</text>
</comment>
<evidence type="ECO:0000256" key="2">
    <source>
        <dbReference type="SAM" id="SignalP"/>
    </source>
</evidence>
<evidence type="ECO:0000313" key="4">
    <source>
        <dbReference type="Proteomes" id="UP001183607"/>
    </source>
</evidence>
<dbReference type="AlphaFoldDB" id="A0ABD5E360"/>
<evidence type="ECO:0000313" key="3">
    <source>
        <dbReference type="EMBL" id="MDT0415775.1"/>
    </source>
</evidence>
<dbReference type="EMBL" id="JAVRER010000011">
    <property type="protein sequence ID" value="MDT0415775.1"/>
    <property type="molecule type" value="Genomic_DNA"/>
</dbReference>
<feature type="region of interest" description="Disordered" evidence="1">
    <location>
        <begin position="25"/>
        <end position="92"/>
    </location>
</feature>
<organism evidence="3 4">
    <name type="scientific">Streptomyces evansiae</name>
    <dbReference type="NCBI Taxonomy" id="3075535"/>
    <lineage>
        <taxon>Bacteria</taxon>
        <taxon>Bacillati</taxon>
        <taxon>Actinomycetota</taxon>
        <taxon>Actinomycetes</taxon>
        <taxon>Kitasatosporales</taxon>
        <taxon>Streptomycetaceae</taxon>
        <taxon>Streptomyces</taxon>
    </lineage>
</organism>
<evidence type="ECO:0000256" key="1">
    <source>
        <dbReference type="SAM" id="MobiDB-lite"/>
    </source>
</evidence>
<reference evidence="4" key="1">
    <citation type="submission" date="2023-07" db="EMBL/GenBank/DDBJ databases">
        <title>30 novel species of actinomycetes from the DSMZ collection.</title>
        <authorList>
            <person name="Nouioui I."/>
        </authorList>
    </citation>
    <scope>NUCLEOTIDE SEQUENCE [LARGE SCALE GENOMIC DNA]</scope>
    <source>
        <strain evidence="4">DSM 41982</strain>
    </source>
</reference>
<gene>
    <name evidence="3" type="ORF">RM574_09765</name>
</gene>
<dbReference type="RefSeq" id="WP_043254674.1">
    <property type="nucleotide sequence ID" value="NZ_JAVRER010000011.1"/>
</dbReference>
<feature type="compositionally biased region" description="Low complexity" evidence="1">
    <location>
        <begin position="38"/>
        <end position="55"/>
    </location>
</feature>
<feature type="signal peptide" evidence="2">
    <location>
        <begin position="1"/>
        <end position="27"/>
    </location>
</feature>
<evidence type="ECO:0008006" key="5">
    <source>
        <dbReference type="Google" id="ProtNLM"/>
    </source>
</evidence>
<name>A0ABD5E360_9ACTN</name>
<keyword evidence="2" id="KW-0732">Signal</keyword>
<sequence length="140" mass="14574">MPHRKPVALALLAVTAALLSPAAAAHADPAPRPDAAARADAAPPADTTPQTGTAPRTAFGETPASAHGRVVAREGLTLRDAPRRAGTEVGRRPYGGSVAIHCAMLGERVRGEDRWYLLTDGTWVATPSRSIETEGVPRPC</sequence>
<accession>A0ABD5E360</accession>
<protein>
    <recommendedName>
        <fullName evidence="5">SH3 domain-containing protein</fullName>
    </recommendedName>
</protein>
<dbReference type="Proteomes" id="UP001183607">
    <property type="component" value="Unassembled WGS sequence"/>
</dbReference>
<feature type="chain" id="PRO_5044745656" description="SH3 domain-containing protein" evidence="2">
    <location>
        <begin position="28"/>
        <end position="140"/>
    </location>
</feature>
<proteinExistence type="predicted"/>
<feature type="compositionally biased region" description="Basic and acidic residues" evidence="1">
    <location>
        <begin position="76"/>
        <end position="91"/>
    </location>
</feature>